<keyword evidence="2" id="KW-1185">Reference proteome</keyword>
<dbReference type="AlphaFoldDB" id="A0A2C8FEW1"/>
<sequence length="90" mass="10618">MPIDIYEDTVYGQILPSEWDNERVSSLILLVDGDEEFIIEKNDQADTLVNHIDRWITAEGVITETNKSIRIKVRNFKLEDDIDYEEDDDW</sequence>
<accession>A0A2C8FEW1</accession>
<evidence type="ECO:0000313" key="1">
    <source>
        <dbReference type="EMBL" id="SOB60438.1"/>
    </source>
</evidence>
<dbReference type="EMBL" id="LT907975">
    <property type="protein sequence ID" value="SOB60438.1"/>
    <property type="molecule type" value="Genomic_DNA"/>
</dbReference>
<dbReference type="RefSeq" id="WP_097013163.1">
    <property type="nucleotide sequence ID" value="NZ_LT907975.1"/>
</dbReference>
<dbReference type="OrthoDB" id="5459734at2"/>
<reference evidence="2" key="1">
    <citation type="submission" date="2017-09" db="EMBL/GenBank/DDBJ databases">
        <authorList>
            <person name="Regsiter A."/>
            <person name="William W."/>
        </authorList>
    </citation>
    <scope>NUCLEOTIDE SEQUENCE [LARGE SCALE GENOMIC DNA]</scope>
    <source>
        <strain evidence="2">500-1</strain>
    </source>
</reference>
<protein>
    <submittedName>
        <fullName evidence="1">Uncharacterized protein</fullName>
    </submittedName>
</protein>
<name>A0A2C8FEW1_9BACT</name>
<evidence type="ECO:0000313" key="2">
    <source>
        <dbReference type="Proteomes" id="UP000219215"/>
    </source>
</evidence>
<organism evidence="1 2">
    <name type="scientific">Pseudodesulfovibrio profundus</name>
    <dbReference type="NCBI Taxonomy" id="57320"/>
    <lineage>
        <taxon>Bacteria</taxon>
        <taxon>Pseudomonadati</taxon>
        <taxon>Thermodesulfobacteriota</taxon>
        <taxon>Desulfovibrionia</taxon>
        <taxon>Desulfovibrionales</taxon>
        <taxon>Desulfovibrionaceae</taxon>
    </lineage>
</organism>
<dbReference type="KEGG" id="pprf:DPRO_3522"/>
<proteinExistence type="predicted"/>
<dbReference type="Proteomes" id="UP000219215">
    <property type="component" value="Chromosome DPRO"/>
</dbReference>
<gene>
    <name evidence="1" type="ORF">DPRO_3522</name>
</gene>